<gene>
    <name evidence="1" type="ORF">RRG08_067038</name>
</gene>
<dbReference type="Proteomes" id="UP001283361">
    <property type="component" value="Unassembled WGS sequence"/>
</dbReference>
<name>A0AAE0ZZM4_9GAST</name>
<sequence length="94" mass="10800">MGNVSQQSHRGDACHKQEYVGDWGMINLAENQDQTRDGNCLPLCALVLPYDKENYDKEMQCRIAIELVEYCTWTPTLISSQKERPQTTSTLQFD</sequence>
<evidence type="ECO:0000313" key="1">
    <source>
        <dbReference type="EMBL" id="KAK3778534.1"/>
    </source>
</evidence>
<protein>
    <submittedName>
        <fullName evidence="1">Uncharacterized protein</fullName>
    </submittedName>
</protein>
<accession>A0AAE0ZZM4</accession>
<keyword evidence="2" id="KW-1185">Reference proteome</keyword>
<organism evidence="1 2">
    <name type="scientific">Elysia crispata</name>
    <name type="common">lettuce slug</name>
    <dbReference type="NCBI Taxonomy" id="231223"/>
    <lineage>
        <taxon>Eukaryota</taxon>
        <taxon>Metazoa</taxon>
        <taxon>Spiralia</taxon>
        <taxon>Lophotrochozoa</taxon>
        <taxon>Mollusca</taxon>
        <taxon>Gastropoda</taxon>
        <taxon>Heterobranchia</taxon>
        <taxon>Euthyneura</taxon>
        <taxon>Panpulmonata</taxon>
        <taxon>Sacoglossa</taxon>
        <taxon>Placobranchoidea</taxon>
        <taxon>Plakobranchidae</taxon>
        <taxon>Elysia</taxon>
    </lineage>
</organism>
<evidence type="ECO:0000313" key="2">
    <source>
        <dbReference type="Proteomes" id="UP001283361"/>
    </source>
</evidence>
<proteinExistence type="predicted"/>
<reference evidence="1" key="1">
    <citation type="journal article" date="2023" name="G3 (Bethesda)">
        <title>A reference genome for the long-term kleptoplast-retaining sea slug Elysia crispata morphotype clarki.</title>
        <authorList>
            <person name="Eastman K.E."/>
            <person name="Pendleton A.L."/>
            <person name="Shaikh M.A."/>
            <person name="Suttiyut T."/>
            <person name="Ogas R."/>
            <person name="Tomko P."/>
            <person name="Gavelis G."/>
            <person name="Widhalm J.R."/>
            <person name="Wisecaver J.H."/>
        </authorList>
    </citation>
    <scope>NUCLEOTIDE SEQUENCE</scope>
    <source>
        <strain evidence="1">ECLA1</strain>
    </source>
</reference>
<comment type="caution">
    <text evidence="1">The sequence shown here is derived from an EMBL/GenBank/DDBJ whole genome shotgun (WGS) entry which is preliminary data.</text>
</comment>
<dbReference type="EMBL" id="JAWDGP010002930">
    <property type="protein sequence ID" value="KAK3778534.1"/>
    <property type="molecule type" value="Genomic_DNA"/>
</dbReference>
<dbReference type="AlphaFoldDB" id="A0AAE0ZZM4"/>